<dbReference type="InterPro" id="IPR006577">
    <property type="entry name" value="UAS"/>
</dbReference>
<gene>
    <name evidence="4" type="ORF">CYFA0S_13e02234g</name>
</gene>
<dbReference type="InterPro" id="IPR050730">
    <property type="entry name" value="UBX_domain-protein"/>
</dbReference>
<dbReference type="InterPro" id="IPR001012">
    <property type="entry name" value="UBX_dom"/>
</dbReference>
<keyword evidence="2" id="KW-0472">Membrane</keyword>
<dbReference type="PROSITE" id="PS50033">
    <property type="entry name" value="UBX"/>
    <property type="match status" value="1"/>
</dbReference>
<sequence>MDTLTSSEQGLVTEFVSITNYPGPPHTAIPYLQASDWNLERAIIMYFESSPEANEQLNSSARRVSFPGGFPGDESEVIPQNQRPPSAGRGGNAVTEFFESIKAKISQLGRSSTDGYLPISNDSFASTRTFMELSTKNKLVYVLQLLLYIPVYIMHKITLVAFMVLVKLFPIVKRLTGRYFQNRNSARSEPKAVDPAQIARSFINEFNMTYRNDNSIDFYEGGYTSALFVSKRDARFMVIYLHSDHHDDTDSFVRDTLLDDSVVKFFQEHNILVWGGNVIDSEAYQVSNVLSCTKYPFLALLCLKSNTQETPDGPTQGTPTMSVVSRVQGVISPEKLIDKFSSQIERLEPTLVTLRAERQQQALARVVREQQDQAYQTSLARDRAAAEQRRLERELVAKKEQWLNWRATTLKDEVPAENKGEFARVAIRMTDGERVSRRFAKDASIEEIYAFVELYQKGFLGKDVSDAEGPEDFVYPFGFRLVSPMPRAELDPASDTMIKDEPVVWPSGNLFVEVLDDD</sequence>
<dbReference type="GO" id="GO:0036503">
    <property type="term" value="P:ERAD pathway"/>
    <property type="evidence" value="ECO:0007669"/>
    <property type="project" value="TreeGrafter"/>
</dbReference>
<evidence type="ECO:0000259" key="3">
    <source>
        <dbReference type="PROSITE" id="PS50033"/>
    </source>
</evidence>
<dbReference type="SUPFAM" id="SSF46934">
    <property type="entry name" value="UBA-like"/>
    <property type="match status" value="1"/>
</dbReference>
<dbReference type="SUPFAM" id="SSF54236">
    <property type="entry name" value="Ubiquitin-like"/>
    <property type="match status" value="1"/>
</dbReference>
<dbReference type="SMART" id="SM00594">
    <property type="entry name" value="UAS"/>
    <property type="match status" value="1"/>
</dbReference>
<keyword evidence="1" id="KW-0175">Coiled coil</keyword>
<dbReference type="CDD" id="cd01767">
    <property type="entry name" value="UBX"/>
    <property type="match status" value="1"/>
</dbReference>
<dbReference type="SMART" id="SM00166">
    <property type="entry name" value="UBX"/>
    <property type="match status" value="1"/>
</dbReference>
<dbReference type="GO" id="GO:0043130">
    <property type="term" value="F:ubiquitin binding"/>
    <property type="evidence" value="ECO:0007669"/>
    <property type="project" value="TreeGrafter"/>
</dbReference>
<feature type="domain" description="UBX" evidence="3">
    <location>
        <begin position="418"/>
        <end position="495"/>
    </location>
</feature>
<dbReference type="PANTHER" id="PTHR23322">
    <property type="entry name" value="FAS-ASSOCIATED PROTEIN"/>
    <property type="match status" value="1"/>
</dbReference>
<dbReference type="Gene3D" id="3.40.30.10">
    <property type="entry name" value="Glutaredoxin"/>
    <property type="match status" value="1"/>
</dbReference>
<dbReference type="VEuPathDB" id="FungiDB:BON22_1845"/>
<dbReference type="EMBL" id="LK052898">
    <property type="protein sequence ID" value="CDR44044.1"/>
    <property type="molecule type" value="Genomic_DNA"/>
</dbReference>
<protein>
    <submittedName>
        <fullName evidence="4">CYFA0S13e02234g1_1</fullName>
    </submittedName>
</protein>
<dbReference type="Pfam" id="PF00789">
    <property type="entry name" value="UBX"/>
    <property type="match status" value="1"/>
</dbReference>
<dbReference type="Pfam" id="PF14555">
    <property type="entry name" value="UBA_4"/>
    <property type="match status" value="1"/>
</dbReference>
<dbReference type="Gene3D" id="1.10.8.10">
    <property type="entry name" value="DNA helicase RuvA subunit, C-terminal domain"/>
    <property type="match status" value="1"/>
</dbReference>
<evidence type="ECO:0000313" key="4">
    <source>
        <dbReference type="EMBL" id="CDR44044.1"/>
    </source>
</evidence>
<dbReference type="InterPro" id="IPR029071">
    <property type="entry name" value="Ubiquitin-like_domsf"/>
</dbReference>
<organism evidence="4">
    <name type="scientific">Cyberlindnera fabianii</name>
    <name type="common">Yeast</name>
    <name type="synonym">Hansenula fabianii</name>
    <dbReference type="NCBI Taxonomy" id="36022"/>
    <lineage>
        <taxon>Eukaryota</taxon>
        <taxon>Fungi</taxon>
        <taxon>Dikarya</taxon>
        <taxon>Ascomycota</taxon>
        <taxon>Saccharomycotina</taxon>
        <taxon>Saccharomycetes</taxon>
        <taxon>Phaffomycetales</taxon>
        <taxon>Phaffomycetaceae</taxon>
        <taxon>Cyberlindnera</taxon>
    </lineage>
</organism>
<proteinExistence type="predicted"/>
<dbReference type="AlphaFoldDB" id="A0A061B831"/>
<name>A0A061B831_CYBFA</name>
<dbReference type="InterPro" id="IPR009060">
    <property type="entry name" value="UBA-like_sf"/>
</dbReference>
<dbReference type="GO" id="GO:0005783">
    <property type="term" value="C:endoplasmic reticulum"/>
    <property type="evidence" value="ECO:0007669"/>
    <property type="project" value="TreeGrafter"/>
</dbReference>
<keyword evidence="2" id="KW-0812">Transmembrane</keyword>
<dbReference type="Gene3D" id="3.10.20.90">
    <property type="entry name" value="Phosphatidylinositol 3-kinase Catalytic Subunit, Chain A, domain 1"/>
    <property type="match status" value="1"/>
</dbReference>
<dbReference type="OrthoDB" id="1026733at2759"/>
<evidence type="ECO:0000256" key="2">
    <source>
        <dbReference type="SAM" id="Phobius"/>
    </source>
</evidence>
<dbReference type="PhylomeDB" id="A0A061B831"/>
<dbReference type="InterPro" id="IPR036249">
    <property type="entry name" value="Thioredoxin-like_sf"/>
</dbReference>
<accession>A0A061B831</accession>
<reference evidence="4" key="1">
    <citation type="journal article" date="2014" name="Genome Announc.">
        <title>Genome sequence of the yeast Cyberlindnera fabianii (Hansenula fabianii).</title>
        <authorList>
            <person name="Freel K.C."/>
            <person name="Sarilar V."/>
            <person name="Neuveglise C."/>
            <person name="Devillers H."/>
            <person name="Friedrich A."/>
            <person name="Schacherer J."/>
        </authorList>
    </citation>
    <scope>NUCLEOTIDE SEQUENCE</scope>
    <source>
        <strain evidence="4">YJS4271</strain>
    </source>
</reference>
<evidence type="ECO:0000256" key="1">
    <source>
        <dbReference type="ARBA" id="ARBA00023054"/>
    </source>
</evidence>
<dbReference type="SUPFAM" id="SSF52833">
    <property type="entry name" value="Thioredoxin-like"/>
    <property type="match status" value="1"/>
</dbReference>
<keyword evidence="2" id="KW-1133">Transmembrane helix</keyword>
<dbReference type="CDD" id="cd14273">
    <property type="entry name" value="UBA_TAP-C_like"/>
    <property type="match status" value="1"/>
</dbReference>
<feature type="transmembrane region" description="Helical" evidence="2">
    <location>
        <begin position="145"/>
        <end position="169"/>
    </location>
</feature>
<dbReference type="PANTHER" id="PTHR23322:SF1">
    <property type="entry name" value="FAS-ASSOCIATED FACTOR 2"/>
    <property type="match status" value="1"/>
</dbReference>